<dbReference type="Gene3D" id="1.10.1760.20">
    <property type="match status" value="1"/>
</dbReference>
<protein>
    <submittedName>
        <fullName evidence="2">ECF transporter S component</fullName>
    </submittedName>
</protein>
<evidence type="ECO:0000313" key="3">
    <source>
        <dbReference type="Proteomes" id="UP000824072"/>
    </source>
</evidence>
<keyword evidence="1" id="KW-0812">Transmembrane</keyword>
<name>A0A9D1LD92_9FIRM</name>
<dbReference type="Proteomes" id="UP000824072">
    <property type="component" value="Unassembled WGS sequence"/>
</dbReference>
<evidence type="ECO:0000256" key="1">
    <source>
        <dbReference type="SAM" id="Phobius"/>
    </source>
</evidence>
<dbReference type="GO" id="GO:0022857">
    <property type="term" value="F:transmembrane transporter activity"/>
    <property type="evidence" value="ECO:0007669"/>
    <property type="project" value="InterPro"/>
</dbReference>
<dbReference type="EMBL" id="DVMU01000186">
    <property type="protein sequence ID" value="HIU34571.1"/>
    <property type="molecule type" value="Genomic_DNA"/>
</dbReference>
<organism evidence="2 3">
    <name type="scientific">Candidatus Pullichristensenella excrementigallinarum</name>
    <dbReference type="NCBI Taxonomy" id="2840907"/>
    <lineage>
        <taxon>Bacteria</taxon>
        <taxon>Bacillati</taxon>
        <taxon>Bacillota</taxon>
        <taxon>Clostridia</taxon>
        <taxon>Candidatus Pullichristensenella</taxon>
    </lineage>
</organism>
<accession>A0A9D1LD92</accession>
<reference evidence="2" key="1">
    <citation type="submission" date="2020-10" db="EMBL/GenBank/DDBJ databases">
        <authorList>
            <person name="Gilroy R."/>
        </authorList>
    </citation>
    <scope>NUCLEOTIDE SEQUENCE</scope>
    <source>
        <strain evidence="2">ChiHcec3-11533</strain>
    </source>
</reference>
<feature type="transmembrane region" description="Helical" evidence="1">
    <location>
        <begin position="123"/>
        <end position="149"/>
    </location>
</feature>
<gene>
    <name evidence="2" type="ORF">IAB02_08410</name>
</gene>
<sequence length="192" mass="19980">MNTRKLTLTALFVALVLLLGLTPLGLIPLVVINLTTLFLPVVVGTLVLGLKPGLFLGFCFGAMSALSAFGLSPVAQSTLVAPIVAESPILALLLCFVPRMLVPVSCHLVYRLASRGKERSLKALPFAAAAGPLTNTILYLGLMLVFYGLLGLDNENLLGVIFGLGGLGGLGEMVLSIVLTTPIVAALWKIGA</sequence>
<feature type="transmembrane region" description="Helical" evidence="1">
    <location>
        <begin position="30"/>
        <end position="48"/>
    </location>
</feature>
<comment type="caution">
    <text evidence="2">The sequence shown here is derived from an EMBL/GenBank/DDBJ whole genome shotgun (WGS) entry which is preliminary data.</text>
</comment>
<feature type="transmembrane region" description="Helical" evidence="1">
    <location>
        <begin position="80"/>
        <end position="102"/>
    </location>
</feature>
<dbReference type="AlphaFoldDB" id="A0A9D1LD92"/>
<proteinExistence type="predicted"/>
<dbReference type="Pfam" id="PF12822">
    <property type="entry name" value="ECF_trnsprt"/>
    <property type="match status" value="1"/>
</dbReference>
<reference evidence="2" key="2">
    <citation type="journal article" date="2021" name="PeerJ">
        <title>Extensive microbial diversity within the chicken gut microbiome revealed by metagenomics and culture.</title>
        <authorList>
            <person name="Gilroy R."/>
            <person name="Ravi A."/>
            <person name="Getino M."/>
            <person name="Pursley I."/>
            <person name="Horton D.L."/>
            <person name="Alikhan N.F."/>
            <person name="Baker D."/>
            <person name="Gharbi K."/>
            <person name="Hall N."/>
            <person name="Watson M."/>
            <person name="Adriaenssens E.M."/>
            <person name="Foster-Nyarko E."/>
            <person name="Jarju S."/>
            <person name="Secka A."/>
            <person name="Antonio M."/>
            <person name="Oren A."/>
            <person name="Chaudhuri R.R."/>
            <person name="La Ragione R."/>
            <person name="Hildebrand F."/>
            <person name="Pallen M.J."/>
        </authorList>
    </citation>
    <scope>NUCLEOTIDE SEQUENCE</scope>
    <source>
        <strain evidence="2">ChiHcec3-11533</strain>
    </source>
</reference>
<feature type="transmembrane region" description="Helical" evidence="1">
    <location>
        <begin position="161"/>
        <end position="188"/>
    </location>
</feature>
<evidence type="ECO:0000313" key="2">
    <source>
        <dbReference type="EMBL" id="HIU34571.1"/>
    </source>
</evidence>
<keyword evidence="1" id="KW-0472">Membrane</keyword>
<keyword evidence="1" id="KW-1133">Transmembrane helix</keyword>
<dbReference type="InterPro" id="IPR024529">
    <property type="entry name" value="ECF_trnsprt_substrate-spec"/>
</dbReference>